<evidence type="ECO:0000313" key="2">
    <source>
        <dbReference type="EMBL" id="CAF9905658.1"/>
    </source>
</evidence>
<reference evidence="2" key="1">
    <citation type="submission" date="2021-03" db="EMBL/GenBank/DDBJ databases">
        <authorList>
            <person name="Tagirdzhanova G."/>
        </authorList>
    </citation>
    <scope>NUCLEOTIDE SEQUENCE</scope>
</reference>
<dbReference type="AlphaFoldDB" id="A0A8H3EHZ5"/>
<gene>
    <name evidence="2" type="ORF">ALECFALPRED_001074</name>
</gene>
<feature type="compositionally biased region" description="Polar residues" evidence="1">
    <location>
        <begin position="106"/>
        <end position="116"/>
    </location>
</feature>
<feature type="compositionally biased region" description="Polar residues" evidence="1">
    <location>
        <begin position="76"/>
        <end position="91"/>
    </location>
</feature>
<name>A0A8H3EHZ5_9LECA</name>
<evidence type="ECO:0000313" key="3">
    <source>
        <dbReference type="Proteomes" id="UP000664203"/>
    </source>
</evidence>
<evidence type="ECO:0000256" key="1">
    <source>
        <dbReference type="SAM" id="MobiDB-lite"/>
    </source>
</evidence>
<dbReference type="Proteomes" id="UP000664203">
    <property type="component" value="Unassembled WGS sequence"/>
</dbReference>
<keyword evidence="3" id="KW-1185">Reference proteome</keyword>
<organism evidence="2 3">
    <name type="scientific">Alectoria fallacina</name>
    <dbReference type="NCBI Taxonomy" id="1903189"/>
    <lineage>
        <taxon>Eukaryota</taxon>
        <taxon>Fungi</taxon>
        <taxon>Dikarya</taxon>
        <taxon>Ascomycota</taxon>
        <taxon>Pezizomycotina</taxon>
        <taxon>Lecanoromycetes</taxon>
        <taxon>OSLEUM clade</taxon>
        <taxon>Lecanoromycetidae</taxon>
        <taxon>Lecanorales</taxon>
        <taxon>Lecanorineae</taxon>
        <taxon>Parmeliaceae</taxon>
        <taxon>Alectoria</taxon>
    </lineage>
</organism>
<dbReference type="OrthoDB" id="10341026at2759"/>
<comment type="caution">
    <text evidence="2">The sequence shown here is derived from an EMBL/GenBank/DDBJ whole genome shotgun (WGS) entry which is preliminary data.</text>
</comment>
<protein>
    <submittedName>
        <fullName evidence="2">Uncharacterized protein</fullName>
    </submittedName>
</protein>
<dbReference type="EMBL" id="CAJPDR010000012">
    <property type="protein sequence ID" value="CAF9905658.1"/>
    <property type="molecule type" value="Genomic_DNA"/>
</dbReference>
<sequence>MRDKDNMLTAVNDTKAELDCHKDANLDLRAQVKNLTAQLQPSLRKRKHDQIDSEDEVFSPSHFDRMARRLEKAPQSAVNPTAEAASSSVVNNPAEGSVSPARPGSRRQQIATSAGPSINDARPLMNTAASRALGITRKEKSDALARWSWVGEGKGPAPNVRVVCDSEDGWVSGGTDVERSDILSSCVAVGTEISGC</sequence>
<accession>A0A8H3EHZ5</accession>
<proteinExistence type="predicted"/>
<feature type="region of interest" description="Disordered" evidence="1">
    <location>
        <begin position="70"/>
        <end position="120"/>
    </location>
</feature>